<evidence type="ECO:0000256" key="1">
    <source>
        <dbReference type="ARBA" id="ARBA00004167"/>
    </source>
</evidence>
<comment type="subcellular location">
    <subcellularLocation>
        <location evidence="1">Membrane</location>
        <topology evidence="1">Single-pass membrane protein</topology>
    </subcellularLocation>
</comment>
<dbReference type="InterPro" id="IPR023353">
    <property type="entry name" value="LemA-like_dom_sf"/>
</dbReference>
<proteinExistence type="inferred from homology"/>
<organism evidence="6 7">
    <name type="scientific">Ferviditalea candida</name>
    <dbReference type="NCBI Taxonomy" id="3108399"/>
    <lineage>
        <taxon>Bacteria</taxon>
        <taxon>Bacillati</taxon>
        <taxon>Bacillota</taxon>
        <taxon>Bacilli</taxon>
        <taxon>Bacillales</taxon>
        <taxon>Paenibacillaceae</taxon>
        <taxon>Ferviditalea</taxon>
    </lineage>
</organism>
<dbReference type="PANTHER" id="PTHR34478:SF2">
    <property type="entry name" value="MEMBRANE PROTEIN"/>
    <property type="match status" value="1"/>
</dbReference>
<keyword evidence="3" id="KW-0812">Transmembrane</keyword>
<dbReference type="Proteomes" id="UP001310386">
    <property type="component" value="Unassembled WGS sequence"/>
</dbReference>
<evidence type="ECO:0000256" key="4">
    <source>
        <dbReference type="ARBA" id="ARBA00022989"/>
    </source>
</evidence>
<reference evidence="6" key="1">
    <citation type="submission" date="2023-12" db="EMBL/GenBank/DDBJ databases">
        <title>Fervidustalea candida gen. nov., sp. nov., a novel member of the family Paenibacillaceae isolated from a geothermal area.</title>
        <authorList>
            <person name="Li W.-J."/>
            <person name="Jiao J.-Y."/>
            <person name="Chen Y."/>
        </authorList>
    </citation>
    <scope>NUCLEOTIDE SEQUENCE</scope>
    <source>
        <strain evidence="6">SYSU GA230002</strain>
    </source>
</reference>
<dbReference type="SUPFAM" id="SSF140478">
    <property type="entry name" value="LemA-like"/>
    <property type="match status" value="1"/>
</dbReference>
<keyword evidence="5" id="KW-0472">Membrane</keyword>
<dbReference type="PANTHER" id="PTHR34478">
    <property type="entry name" value="PROTEIN LEMA"/>
    <property type="match status" value="1"/>
</dbReference>
<evidence type="ECO:0000313" key="6">
    <source>
        <dbReference type="EMBL" id="MEB3101493.1"/>
    </source>
</evidence>
<dbReference type="RefSeq" id="WP_371753611.1">
    <property type="nucleotide sequence ID" value="NZ_JAYJLD010000008.1"/>
</dbReference>
<evidence type="ECO:0000256" key="3">
    <source>
        <dbReference type="ARBA" id="ARBA00022692"/>
    </source>
</evidence>
<dbReference type="Gene3D" id="1.20.1440.20">
    <property type="entry name" value="LemA-like domain"/>
    <property type="match status" value="1"/>
</dbReference>
<comment type="caution">
    <text evidence="6">The sequence shown here is derived from an EMBL/GenBank/DDBJ whole genome shotgun (WGS) entry which is preliminary data.</text>
</comment>
<accession>A0ABU5ZGZ5</accession>
<dbReference type="EMBL" id="JAYJLD010000008">
    <property type="protein sequence ID" value="MEB3101493.1"/>
    <property type="molecule type" value="Genomic_DNA"/>
</dbReference>
<sequence>MKRSTWIWVIIGAVVLLAVFSGISTYNSLVSAETSVAGKFSQIDNNLQRRADLIPNLVNTVKGYAAHEKEVLQAIADARSKLVGAQTPAEKAAADAELSSALSRLLVVVENYPTLKADTQFSRLMDELAGTENRIAVARKDYNDAVEQYNVKIRQFPGSLYASMFGFGPKEFFKAAPGSEKAPEVKF</sequence>
<evidence type="ECO:0000256" key="2">
    <source>
        <dbReference type="ARBA" id="ARBA00008854"/>
    </source>
</evidence>
<keyword evidence="4" id="KW-1133">Transmembrane helix</keyword>
<keyword evidence="7" id="KW-1185">Reference proteome</keyword>
<name>A0ABU5ZGZ5_9BACL</name>
<dbReference type="Pfam" id="PF04011">
    <property type="entry name" value="LemA"/>
    <property type="match status" value="1"/>
</dbReference>
<gene>
    <name evidence="6" type="ORF">VF724_07430</name>
</gene>
<comment type="similarity">
    <text evidence="2">Belongs to the LemA family.</text>
</comment>
<evidence type="ECO:0000313" key="7">
    <source>
        <dbReference type="Proteomes" id="UP001310386"/>
    </source>
</evidence>
<evidence type="ECO:0000256" key="5">
    <source>
        <dbReference type="ARBA" id="ARBA00023136"/>
    </source>
</evidence>
<dbReference type="InterPro" id="IPR007156">
    <property type="entry name" value="MamQ_LemA"/>
</dbReference>
<protein>
    <submittedName>
        <fullName evidence="6">LemA family protein</fullName>
    </submittedName>
</protein>